<name>A0AAV7GLP4_DENCH</name>
<protein>
    <recommendedName>
        <fullName evidence="4">O-methyltransferase C-terminal domain-containing protein</fullName>
    </recommendedName>
</protein>
<evidence type="ECO:0000256" key="2">
    <source>
        <dbReference type="ARBA" id="ARBA00022679"/>
    </source>
</evidence>
<dbReference type="GO" id="GO:0032259">
    <property type="term" value="P:methylation"/>
    <property type="evidence" value="ECO:0007669"/>
    <property type="project" value="UniProtKB-KW"/>
</dbReference>
<proteinExistence type="predicted"/>
<evidence type="ECO:0000256" key="3">
    <source>
        <dbReference type="ARBA" id="ARBA00022691"/>
    </source>
</evidence>
<gene>
    <name evidence="5" type="ORF">IEQ34_014331</name>
</gene>
<evidence type="ECO:0000256" key="1">
    <source>
        <dbReference type="ARBA" id="ARBA00022603"/>
    </source>
</evidence>
<keyword evidence="1" id="KW-0489">Methyltransferase</keyword>
<reference evidence="5 6" key="1">
    <citation type="journal article" date="2021" name="Hortic Res">
        <title>Chromosome-scale assembly of the Dendrobium chrysotoxum genome enhances the understanding of orchid evolution.</title>
        <authorList>
            <person name="Zhang Y."/>
            <person name="Zhang G.Q."/>
            <person name="Zhang D."/>
            <person name="Liu X.D."/>
            <person name="Xu X.Y."/>
            <person name="Sun W.H."/>
            <person name="Yu X."/>
            <person name="Zhu X."/>
            <person name="Wang Z.W."/>
            <person name="Zhao X."/>
            <person name="Zhong W.Y."/>
            <person name="Chen H."/>
            <person name="Yin W.L."/>
            <person name="Huang T."/>
            <person name="Niu S.C."/>
            <person name="Liu Z.J."/>
        </authorList>
    </citation>
    <scope>NUCLEOTIDE SEQUENCE [LARGE SCALE GENOMIC DNA]</scope>
    <source>
        <strain evidence="5">Lindl</strain>
    </source>
</reference>
<dbReference type="InterPro" id="IPR029063">
    <property type="entry name" value="SAM-dependent_MTases_sf"/>
</dbReference>
<evidence type="ECO:0000313" key="5">
    <source>
        <dbReference type="EMBL" id="KAH0456424.1"/>
    </source>
</evidence>
<accession>A0AAV7GLP4</accession>
<keyword evidence="2" id="KW-0808">Transferase</keyword>
<dbReference type="InterPro" id="IPR016461">
    <property type="entry name" value="COMT-like"/>
</dbReference>
<keyword evidence="3" id="KW-0949">S-adenosyl-L-methionine</keyword>
<dbReference type="Pfam" id="PF00891">
    <property type="entry name" value="Methyltransf_2"/>
    <property type="match status" value="1"/>
</dbReference>
<evidence type="ECO:0000313" key="6">
    <source>
        <dbReference type="Proteomes" id="UP000775213"/>
    </source>
</evidence>
<dbReference type="Proteomes" id="UP000775213">
    <property type="component" value="Unassembled WGS sequence"/>
</dbReference>
<feature type="domain" description="O-methyltransferase C-terminal" evidence="4">
    <location>
        <begin position="20"/>
        <end position="84"/>
    </location>
</feature>
<sequence>MKLNLIKFANEFFMIGATNTLKLKKNCWNALPKNRKVIVFETILPMEAEQTVAGQCTFNVDLIMLAHFFAGKERTKEEFNLLKKEGREGITERKR</sequence>
<keyword evidence="6" id="KW-1185">Reference proteome</keyword>
<dbReference type="Gene3D" id="3.40.50.150">
    <property type="entry name" value="Vaccinia Virus protein VP39"/>
    <property type="match status" value="1"/>
</dbReference>
<dbReference type="GO" id="GO:0008171">
    <property type="term" value="F:O-methyltransferase activity"/>
    <property type="evidence" value="ECO:0007669"/>
    <property type="project" value="InterPro"/>
</dbReference>
<evidence type="ECO:0000259" key="4">
    <source>
        <dbReference type="Pfam" id="PF00891"/>
    </source>
</evidence>
<dbReference type="SUPFAM" id="SSF53335">
    <property type="entry name" value="S-adenosyl-L-methionine-dependent methyltransferases"/>
    <property type="match status" value="1"/>
</dbReference>
<dbReference type="AlphaFoldDB" id="A0AAV7GLP4"/>
<dbReference type="PANTHER" id="PTHR11746">
    <property type="entry name" value="O-METHYLTRANSFERASE"/>
    <property type="match status" value="1"/>
</dbReference>
<dbReference type="EMBL" id="JAGFBR010000013">
    <property type="protein sequence ID" value="KAH0456424.1"/>
    <property type="molecule type" value="Genomic_DNA"/>
</dbReference>
<organism evidence="5 6">
    <name type="scientific">Dendrobium chrysotoxum</name>
    <name type="common">Orchid</name>
    <dbReference type="NCBI Taxonomy" id="161865"/>
    <lineage>
        <taxon>Eukaryota</taxon>
        <taxon>Viridiplantae</taxon>
        <taxon>Streptophyta</taxon>
        <taxon>Embryophyta</taxon>
        <taxon>Tracheophyta</taxon>
        <taxon>Spermatophyta</taxon>
        <taxon>Magnoliopsida</taxon>
        <taxon>Liliopsida</taxon>
        <taxon>Asparagales</taxon>
        <taxon>Orchidaceae</taxon>
        <taxon>Epidendroideae</taxon>
        <taxon>Malaxideae</taxon>
        <taxon>Dendrobiinae</taxon>
        <taxon>Dendrobium</taxon>
    </lineage>
</organism>
<comment type="caution">
    <text evidence="5">The sequence shown here is derived from an EMBL/GenBank/DDBJ whole genome shotgun (WGS) entry which is preliminary data.</text>
</comment>
<dbReference type="InterPro" id="IPR001077">
    <property type="entry name" value="COMT_C"/>
</dbReference>